<comment type="activity regulation">
    <text evidence="7">Uridylyltransferase (UTase) activity is inhibited by glutamine, while glutamine activates uridylyl-removing (UR) activity.</text>
</comment>
<dbReference type="HAMAP" id="MF_00277">
    <property type="entry name" value="PII_uridylyl_transf"/>
    <property type="match status" value="1"/>
</dbReference>
<dbReference type="InterPro" id="IPR045865">
    <property type="entry name" value="ACT-like_dom_sf"/>
</dbReference>
<comment type="similarity">
    <text evidence="7">Belongs to the GlnD family.</text>
</comment>
<evidence type="ECO:0000256" key="3">
    <source>
        <dbReference type="ARBA" id="ARBA00022737"/>
    </source>
</evidence>
<dbReference type="InterPro" id="IPR002912">
    <property type="entry name" value="ACT_dom"/>
</dbReference>
<dbReference type="NCBIfam" id="NF002895">
    <property type="entry name" value="PRK03381.1"/>
    <property type="match status" value="1"/>
</dbReference>
<dbReference type="PANTHER" id="PTHR47320:SF1">
    <property type="entry name" value="BIFUNCTIONAL URIDYLYLTRANSFERASE_URIDYLYL-REMOVING ENZYME"/>
    <property type="match status" value="1"/>
</dbReference>
<evidence type="ECO:0000256" key="2">
    <source>
        <dbReference type="ARBA" id="ARBA00022695"/>
    </source>
</evidence>
<dbReference type="Proteomes" id="UP000306985">
    <property type="component" value="Unassembled WGS sequence"/>
</dbReference>
<comment type="domain">
    <text evidence="7">Has four distinct domains: an N-terminal nucleotidyltransferase (NT) domain responsible for UTase activity, a central HD domain that encodes UR activity, and two C-terminal ACT domains that seem to have a role in glutamine sensing.</text>
</comment>
<dbReference type="GO" id="GO:0008773">
    <property type="term" value="F:[protein-PII] uridylyltransferase activity"/>
    <property type="evidence" value="ECO:0007669"/>
    <property type="project" value="UniProtKB-UniRule"/>
</dbReference>
<dbReference type="Pfam" id="PF08335">
    <property type="entry name" value="GlnD_UR_UTase"/>
    <property type="match status" value="1"/>
</dbReference>
<keyword evidence="3" id="KW-0677">Repeat</keyword>
<evidence type="ECO:0000259" key="8">
    <source>
        <dbReference type="PROSITE" id="PS51671"/>
    </source>
</evidence>
<dbReference type="Gene3D" id="3.30.70.260">
    <property type="match status" value="1"/>
</dbReference>
<evidence type="ECO:0000313" key="11">
    <source>
        <dbReference type="Proteomes" id="UP000306985"/>
    </source>
</evidence>
<feature type="region of interest" description="Uridylyltransferase" evidence="7">
    <location>
        <begin position="1"/>
        <end position="311"/>
    </location>
</feature>
<evidence type="ECO:0000256" key="6">
    <source>
        <dbReference type="ARBA" id="ARBA00023268"/>
    </source>
</evidence>
<evidence type="ECO:0000259" key="9">
    <source>
        <dbReference type="PROSITE" id="PS51831"/>
    </source>
</evidence>
<dbReference type="InterPro" id="IPR003607">
    <property type="entry name" value="HD/PDEase_dom"/>
</dbReference>
<evidence type="ECO:0000256" key="7">
    <source>
        <dbReference type="HAMAP-Rule" id="MF_00277"/>
    </source>
</evidence>
<dbReference type="InterPro" id="IPR043519">
    <property type="entry name" value="NT_sf"/>
</dbReference>
<dbReference type="CDD" id="cd00077">
    <property type="entry name" value="HDc"/>
    <property type="match status" value="1"/>
</dbReference>
<accession>A0A4U6QJC6</accession>
<comment type="caution">
    <text evidence="7">Lacks conserved residue(s) required for the propagation of feature annotation.</text>
</comment>
<name>A0A4U6QJC6_9ACTN</name>
<dbReference type="SUPFAM" id="SSF109604">
    <property type="entry name" value="HD-domain/PDEase-like"/>
    <property type="match status" value="1"/>
</dbReference>
<dbReference type="EMBL" id="SZZH01000001">
    <property type="protein sequence ID" value="TKV60523.1"/>
    <property type="molecule type" value="Genomic_DNA"/>
</dbReference>
<comment type="catalytic activity">
    <reaction evidence="7">
        <text>[protein-PII]-uridylyl-L-tyrosine + H2O = [protein-PII]-L-tyrosine + UMP + H(+)</text>
        <dbReference type="Rhea" id="RHEA:48600"/>
        <dbReference type="Rhea" id="RHEA-COMP:12147"/>
        <dbReference type="Rhea" id="RHEA-COMP:12148"/>
        <dbReference type="ChEBI" id="CHEBI:15377"/>
        <dbReference type="ChEBI" id="CHEBI:15378"/>
        <dbReference type="ChEBI" id="CHEBI:46858"/>
        <dbReference type="ChEBI" id="CHEBI:57865"/>
        <dbReference type="ChEBI" id="CHEBI:90602"/>
    </reaction>
</comment>
<feature type="domain" description="ACT" evidence="8">
    <location>
        <begin position="713"/>
        <end position="782"/>
    </location>
</feature>
<dbReference type="Pfam" id="PF01966">
    <property type="entry name" value="HD"/>
    <property type="match status" value="1"/>
</dbReference>
<sequence>MPNSPVGTAGGFPELRTQLLSRTGVTGPARRKALSRLTDGWLSELAQEAGVNVGGVALVAVGGYGRGELSPASDLDLVLLHSTETPASYAGMLAERLWYPIWDSKVRLDHSVRSVGGARQVARTDLPAMLGMLDLRHIAGDPELASTLHRRVLADWRADAKERLGALRASCREREDRSGSLAFATVPDLKESRGGLRDLVVMRAVAASWVADCPHQGLEEARMALLNVRDAVQTLTGRATDRLQVQDQDAVAEMLGLDDRDVLLRHVASIARTVDHASDLTWHRVDRALNPSRGRVTQVDGMFVRRAERTPLADGIVEQDGEAVLARGVNPATDPTLALRAAAAAAQASLPVSPATVLRLAKMSPPLPEPWPRAALDAFLALLGTGEPMITAWEDLDQAGLIARLLPGWERLRSLPQRDPIHLFTVDRHLMQTAVNAAASVRRVARPDLLLLAAIFHDIGKGLPGDHSEVGAEMIGPWLERLGVGEADRAVITTLVRHHLLLSDTATRRDPDDPATVTAIVDAVGDVLTLELLHALTEADAQAAGPAAWSTWKAGQIAHLVTRARRALAGQPPAEPTPMTAVEQELIDSADVRDGGIGVVIEPATGVVRVTIAAPDRSGLLAAAAAVLTLHRLTVRGAAVRTVDRVGLQTWSVAPEFGDPPAADMLRSDLVKALDGSLDVRARLAKRTAPARRGVTAPPSVTVVDNASAASTVLEVRAHDTPGLLYAVTTHLAGSGIDVHAARVDTLGAEAVDVFYLRGPDGGPLSPATARETAAAIQAALA</sequence>
<reference evidence="10 11" key="1">
    <citation type="submission" date="2019-05" db="EMBL/GenBank/DDBJ databases">
        <title>Nakamurella sp. N5BH11, whole genome shotgun sequence.</title>
        <authorList>
            <person name="Tuo L."/>
        </authorList>
    </citation>
    <scope>NUCLEOTIDE SEQUENCE [LARGE SCALE GENOMIC DNA]</scope>
    <source>
        <strain evidence="10 11">N5BH11</strain>
    </source>
</reference>
<dbReference type="RefSeq" id="WP_137447827.1">
    <property type="nucleotide sequence ID" value="NZ_SZZH01000001.1"/>
</dbReference>
<proteinExistence type="inferred from homology"/>
<dbReference type="GO" id="GO:0008081">
    <property type="term" value="F:phosphoric diester hydrolase activity"/>
    <property type="evidence" value="ECO:0007669"/>
    <property type="project" value="UniProtKB-UniRule"/>
</dbReference>
<comment type="function">
    <text evidence="7">Modifies, by uridylylation and deuridylylation, the PII regulatory proteins (GlnB and homologs), in response to the nitrogen status of the cell that GlnD senses through the glutamine level. Under low glutamine levels, catalyzes the conversion of the PII proteins and UTP to PII-UMP and PPi, while under higher glutamine levels, GlnD hydrolyzes PII-UMP to PII and UMP (deuridylylation). Thus, controls uridylylation state and activity of the PII proteins, and plays an important role in the regulation of nitrogen metabolism.</text>
</comment>
<dbReference type="SUPFAM" id="SSF81593">
    <property type="entry name" value="Nucleotidyltransferase substrate binding subunit/domain"/>
    <property type="match status" value="1"/>
</dbReference>
<evidence type="ECO:0000256" key="1">
    <source>
        <dbReference type="ARBA" id="ARBA00022679"/>
    </source>
</evidence>
<keyword evidence="5 7" id="KW-0460">Magnesium</keyword>
<gene>
    <name evidence="7" type="primary">glnD</name>
    <name evidence="10" type="ORF">FDO65_02095</name>
</gene>
<protein>
    <recommendedName>
        <fullName evidence="7">Bifunctional uridylyltransferase/uridylyl-removing enzyme</fullName>
        <shortName evidence="7">UTase/UR</shortName>
    </recommendedName>
    <alternativeName>
        <fullName evidence="7">Bifunctional [protein-PII] modification enzyme</fullName>
    </alternativeName>
    <alternativeName>
        <fullName evidence="7">Bifunctional nitrogen sensor protein</fullName>
    </alternativeName>
    <domain>
        <recommendedName>
            <fullName evidence="7">[Protein-PII] uridylyltransferase</fullName>
            <shortName evidence="7">PII uridylyltransferase</shortName>
            <shortName evidence="7">UTase</shortName>
            <ecNumber evidence="7">2.7.7.59</ecNumber>
        </recommendedName>
    </domain>
    <domain>
        <recommendedName>
            <fullName evidence="7">[Protein-PII]-UMP uridylyl-removing enzyme</fullName>
            <shortName evidence="7">UR</shortName>
            <ecNumber evidence="7">3.1.4.-</ecNumber>
        </recommendedName>
    </domain>
</protein>
<dbReference type="InterPro" id="IPR006674">
    <property type="entry name" value="HD_domain"/>
</dbReference>
<dbReference type="Gene3D" id="1.10.3090.10">
    <property type="entry name" value="cca-adding enzyme, domain 2"/>
    <property type="match status" value="1"/>
</dbReference>
<dbReference type="SMART" id="SM00471">
    <property type="entry name" value="HDc"/>
    <property type="match status" value="1"/>
</dbReference>
<dbReference type="GO" id="GO:0006808">
    <property type="term" value="P:regulation of nitrogen utilization"/>
    <property type="evidence" value="ECO:0007669"/>
    <property type="project" value="UniProtKB-UniRule"/>
</dbReference>
<dbReference type="CDD" id="cd04899">
    <property type="entry name" value="ACT_ACR-UUR-like_2"/>
    <property type="match status" value="1"/>
</dbReference>
<dbReference type="PROSITE" id="PS51671">
    <property type="entry name" value="ACT"/>
    <property type="match status" value="2"/>
</dbReference>
<dbReference type="EC" id="2.7.7.59" evidence="7"/>
<evidence type="ECO:0000256" key="5">
    <source>
        <dbReference type="ARBA" id="ARBA00022842"/>
    </source>
</evidence>
<comment type="catalytic activity">
    <reaction evidence="7">
        <text>[protein-PII]-L-tyrosine + UTP = [protein-PII]-uridylyl-L-tyrosine + diphosphate</text>
        <dbReference type="Rhea" id="RHEA:13673"/>
        <dbReference type="Rhea" id="RHEA-COMP:12147"/>
        <dbReference type="Rhea" id="RHEA-COMP:12148"/>
        <dbReference type="ChEBI" id="CHEBI:33019"/>
        <dbReference type="ChEBI" id="CHEBI:46398"/>
        <dbReference type="ChEBI" id="CHEBI:46858"/>
        <dbReference type="ChEBI" id="CHEBI:90602"/>
        <dbReference type="EC" id="2.7.7.59"/>
    </reaction>
</comment>
<keyword evidence="2 7" id="KW-0548">Nucleotidyltransferase</keyword>
<keyword evidence="4 7" id="KW-0378">Hydrolase</keyword>
<dbReference type="PANTHER" id="PTHR47320">
    <property type="entry name" value="BIFUNCTIONAL URIDYLYLTRANSFERASE/URIDYLYL-REMOVING ENZYME"/>
    <property type="match status" value="1"/>
</dbReference>
<dbReference type="InterPro" id="IPR013546">
    <property type="entry name" value="PII_UdlTrfase/GS_AdlTrfase"/>
</dbReference>
<dbReference type="SUPFAM" id="SSF55021">
    <property type="entry name" value="ACT-like"/>
    <property type="match status" value="1"/>
</dbReference>
<keyword evidence="6 7" id="KW-0511">Multifunctional enzyme</keyword>
<evidence type="ECO:0000313" key="10">
    <source>
        <dbReference type="EMBL" id="TKV60523.1"/>
    </source>
</evidence>
<dbReference type="OrthoDB" id="9758038at2"/>
<feature type="domain" description="HD" evidence="9">
    <location>
        <begin position="426"/>
        <end position="527"/>
    </location>
</feature>
<dbReference type="PIRSF" id="PIRSF006288">
    <property type="entry name" value="PII_uridyltransf"/>
    <property type="match status" value="1"/>
</dbReference>
<dbReference type="SUPFAM" id="SSF81301">
    <property type="entry name" value="Nucleotidyltransferase"/>
    <property type="match status" value="1"/>
</dbReference>
<dbReference type="PROSITE" id="PS51831">
    <property type="entry name" value="HD"/>
    <property type="match status" value="1"/>
</dbReference>
<organism evidence="10 11">
    <name type="scientific">Nakamurella flava</name>
    <dbReference type="NCBI Taxonomy" id="2576308"/>
    <lineage>
        <taxon>Bacteria</taxon>
        <taxon>Bacillati</taxon>
        <taxon>Actinomycetota</taxon>
        <taxon>Actinomycetes</taxon>
        <taxon>Nakamurellales</taxon>
        <taxon>Nakamurellaceae</taxon>
        <taxon>Nakamurella</taxon>
    </lineage>
</organism>
<keyword evidence="1 7" id="KW-0808">Transferase</keyword>
<dbReference type="EC" id="3.1.4.-" evidence="7"/>
<evidence type="ECO:0000256" key="4">
    <source>
        <dbReference type="ARBA" id="ARBA00022801"/>
    </source>
</evidence>
<dbReference type="InterPro" id="IPR010043">
    <property type="entry name" value="UTase/UR"/>
</dbReference>
<dbReference type="AlphaFoldDB" id="A0A4U6QJC6"/>
<keyword evidence="11" id="KW-1185">Reference proteome</keyword>
<comment type="caution">
    <text evidence="10">The sequence shown here is derived from an EMBL/GenBank/DDBJ whole genome shotgun (WGS) entry which is preliminary data.</text>
</comment>
<feature type="domain" description="ACT" evidence="8">
    <location>
        <begin position="609"/>
        <end position="685"/>
    </location>
</feature>
<dbReference type="CDD" id="cd05401">
    <property type="entry name" value="NT_GlnE_GlnD_like"/>
    <property type="match status" value="1"/>
</dbReference>
<comment type="cofactor">
    <cofactor evidence="7">
        <name>Mg(2+)</name>
        <dbReference type="ChEBI" id="CHEBI:18420"/>
    </cofactor>
</comment>